<dbReference type="EMBL" id="QYUP01000072">
    <property type="protein sequence ID" value="RJG21181.1"/>
    <property type="molecule type" value="Genomic_DNA"/>
</dbReference>
<name>A0A418Y4X3_9BURK</name>
<evidence type="ECO:0008006" key="4">
    <source>
        <dbReference type="Google" id="ProtNLM"/>
    </source>
</evidence>
<keyword evidence="1" id="KW-1133">Transmembrane helix</keyword>
<dbReference type="AlphaFoldDB" id="A0A418Y4X3"/>
<protein>
    <recommendedName>
        <fullName evidence="4">Glycine zipper family protein</fullName>
    </recommendedName>
</protein>
<keyword evidence="3" id="KW-1185">Reference proteome</keyword>
<organism evidence="2 3">
    <name type="scientific">Massilia cavernae</name>
    <dbReference type="NCBI Taxonomy" id="2320864"/>
    <lineage>
        <taxon>Bacteria</taxon>
        <taxon>Pseudomonadati</taxon>
        <taxon>Pseudomonadota</taxon>
        <taxon>Betaproteobacteria</taxon>
        <taxon>Burkholderiales</taxon>
        <taxon>Oxalobacteraceae</taxon>
        <taxon>Telluria group</taxon>
        <taxon>Massilia</taxon>
    </lineage>
</organism>
<sequence length="93" mass="10145">MTNEEKTRSLFRAEKRKTPRTVIGLLFGMCIGALIGWRLGNSVIGINVGMAIGATLGLCSDKVVPRRSRIAVGLFMTSVFLVAAFMKLRPVFS</sequence>
<evidence type="ECO:0000313" key="3">
    <source>
        <dbReference type="Proteomes" id="UP000284006"/>
    </source>
</evidence>
<comment type="caution">
    <text evidence="2">The sequence shown here is derived from an EMBL/GenBank/DDBJ whole genome shotgun (WGS) entry which is preliminary data.</text>
</comment>
<accession>A0A418Y4X3</accession>
<evidence type="ECO:0000313" key="2">
    <source>
        <dbReference type="EMBL" id="RJG21181.1"/>
    </source>
</evidence>
<keyword evidence="1" id="KW-0812">Transmembrane</keyword>
<reference evidence="2 3" key="1">
    <citation type="submission" date="2018-09" db="EMBL/GenBank/DDBJ databases">
        <authorList>
            <person name="Zhu H."/>
        </authorList>
    </citation>
    <scope>NUCLEOTIDE SEQUENCE [LARGE SCALE GENOMIC DNA]</scope>
    <source>
        <strain evidence="2 3">K1S02-61</strain>
    </source>
</reference>
<proteinExistence type="predicted"/>
<feature type="transmembrane region" description="Helical" evidence="1">
    <location>
        <begin position="71"/>
        <end position="88"/>
    </location>
</feature>
<feature type="transmembrane region" description="Helical" evidence="1">
    <location>
        <begin position="21"/>
        <end position="37"/>
    </location>
</feature>
<gene>
    <name evidence="2" type="ORF">D3872_07230</name>
</gene>
<evidence type="ECO:0000256" key="1">
    <source>
        <dbReference type="SAM" id="Phobius"/>
    </source>
</evidence>
<dbReference type="RefSeq" id="WP_119810147.1">
    <property type="nucleotide sequence ID" value="NZ_QYUP01000072.1"/>
</dbReference>
<dbReference type="Proteomes" id="UP000284006">
    <property type="component" value="Unassembled WGS sequence"/>
</dbReference>
<keyword evidence="1" id="KW-0472">Membrane</keyword>